<evidence type="ECO:0000313" key="2">
    <source>
        <dbReference type="EMBL" id="KAB3536944.1"/>
    </source>
</evidence>
<accession>A0A6I0FKA1</accession>
<dbReference type="Gene3D" id="3.30.1330.30">
    <property type="match status" value="1"/>
</dbReference>
<proteinExistence type="predicted"/>
<dbReference type="InterPro" id="IPR004038">
    <property type="entry name" value="Ribosomal_eL8/eL30/eS12/Gad45"/>
</dbReference>
<name>A0A6I0FKA1_9FIRM</name>
<protein>
    <recommendedName>
        <fullName evidence="1">Ribosomal protein eL8/eL30/eS12/Gadd45 domain-containing protein</fullName>
    </recommendedName>
</protein>
<dbReference type="Pfam" id="PF01248">
    <property type="entry name" value="Ribosomal_L7Ae"/>
    <property type="match status" value="1"/>
</dbReference>
<evidence type="ECO:0000313" key="3">
    <source>
        <dbReference type="Proteomes" id="UP000432715"/>
    </source>
</evidence>
<dbReference type="Proteomes" id="UP000432715">
    <property type="component" value="Unassembled WGS sequence"/>
</dbReference>
<dbReference type="SUPFAM" id="SSF55315">
    <property type="entry name" value="L30e-like"/>
    <property type="match status" value="1"/>
</dbReference>
<keyword evidence="3" id="KW-1185">Reference proteome</keyword>
<dbReference type="EMBL" id="WBZC01000011">
    <property type="protein sequence ID" value="KAB3536944.1"/>
    <property type="molecule type" value="Genomic_DNA"/>
</dbReference>
<dbReference type="AlphaFoldDB" id="A0A6I0FKA1"/>
<gene>
    <name evidence="2" type="ORF">F8154_03765</name>
</gene>
<evidence type="ECO:0000259" key="1">
    <source>
        <dbReference type="Pfam" id="PF01248"/>
    </source>
</evidence>
<dbReference type="InterPro" id="IPR029064">
    <property type="entry name" value="Ribosomal_eL30-like_sf"/>
</dbReference>
<comment type="caution">
    <text evidence="2">The sequence shown here is derived from an EMBL/GenBank/DDBJ whole genome shotgun (WGS) entry which is preliminary data.</text>
</comment>
<organism evidence="2 3">
    <name type="scientific">Alkaliphilus pronyensis</name>
    <dbReference type="NCBI Taxonomy" id="1482732"/>
    <lineage>
        <taxon>Bacteria</taxon>
        <taxon>Bacillati</taxon>
        <taxon>Bacillota</taxon>
        <taxon>Clostridia</taxon>
        <taxon>Peptostreptococcales</taxon>
        <taxon>Natronincolaceae</taxon>
        <taxon>Alkaliphilus</taxon>
    </lineage>
</organism>
<reference evidence="2 3" key="1">
    <citation type="submission" date="2019-10" db="EMBL/GenBank/DDBJ databases">
        <title>Alkaliphilus serpentinus sp. nov. and Alkaliphilus pronyensis sp. nov., two novel anaerobic alkaliphilic species isolated from the serpentinized-hosted hydrothermal field of the Prony Bay (New Caledonia).</title>
        <authorList>
            <person name="Postec A."/>
        </authorList>
    </citation>
    <scope>NUCLEOTIDE SEQUENCE [LARGE SCALE GENOMIC DNA]</scope>
    <source>
        <strain evidence="2 3">LacV</strain>
    </source>
</reference>
<dbReference type="OrthoDB" id="9794863at2"/>
<sequence length="109" mass="11731">MKVNNKIKSILGFAMKAGAIASGEVGCMSQVKKNKAYLVIVAEDASQNTKKLFGDKTAFRKIPIRFTGTKEELGKTIGKNPRAVVAIKDKGFAVKLIEVIDQEGFIGGD</sequence>
<feature type="domain" description="Ribosomal protein eL8/eL30/eS12/Gadd45" evidence="1">
    <location>
        <begin position="6"/>
        <end position="96"/>
    </location>
</feature>